<gene>
    <name evidence="7" type="ORF">QP372_02505</name>
</gene>
<comment type="caution">
    <text evidence="7">The sequence shown here is derived from an EMBL/GenBank/DDBJ whole genome shotgun (WGS) entry which is preliminary data.</text>
</comment>
<dbReference type="GO" id="GO:0015171">
    <property type="term" value="F:amino acid transmembrane transporter activity"/>
    <property type="evidence" value="ECO:0007669"/>
    <property type="project" value="TreeGrafter"/>
</dbReference>
<feature type="transmembrane region" description="Helical" evidence="6">
    <location>
        <begin position="328"/>
        <end position="359"/>
    </location>
</feature>
<feature type="transmembrane region" description="Helical" evidence="6">
    <location>
        <begin position="182"/>
        <end position="201"/>
    </location>
</feature>
<keyword evidence="5 6" id="KW-0472">Membrane</keyword>
<feature type="transmembrane region" description="Helical" evidence="6">
    <location>
        <begin position="32"/>
        <end position="54"/>
    </location>
</feature>
<dbReference type="Gene3D" id="1.20.1740.10">
    <property type="entry name" value="Amino acid/polyamine transporter I"/>
    <property type="match status" value="1"/>
</dbReference>
<dbReference type="RefSeq" id="WP_182835794.1">
    <property type="nucleotide sequence ID" value="NZ_JASOME010000002.1"/>
</dbReference>
<sequence length="536" mass="57630">MQIWRKKSVEQTIAETMDGDRHLKRTLNAWDLAVMGVAVAVGAGIFSVGAQAAAFHAGPAVIISFIIAGIVCGTAAMCYAEFASMIPVAGSAYTFTYTTVGELIAWIIGWDMILEMLMAGSVIAKYWGVYLNDLMHLFGLNVSTSVKLGNFTFDFAPVVIVAFFTIMLVVGTKLSARFDGALTILKIGIVLFVVVVGFFYIKASNFTPFVPPATDVASVKGIHVSGTMSQPLWQWLTGMQPAVYGVTGILSGAALVFFAFIGFDVVATTAEETKDPHKNIPKGIGLGLLIVTVLYILVAVVTTGMVSYKDLAKQEAPSLSTSFELVGATWAAKIISLGIVIGLTTVVMVLLLGLTRIVFAVSRDGLLPRSFSKVSKRGIPARIQIVSGIVVAIIASTLDIGILSDMVNIGTLSAFLLVSAGVPIMRMRRPDLHRSFMVPWNPVLPIFAALSTFWLMLNLSVLTWIRFAIWLAIGFAVYFGYSYRNSLLGRQLRKAKKLGVPVESLFAQDAVAAEKMAQGESEDQARAEAAQETGNN</sequence>
<evidence type="ECO:0000256" key="4">
    <source>
        <dbReference type="ARBA" id="ARBA00022989"/>
    </source>
</evidence>
<evidence type="ECO:0000256" key="6">
    <source>
        <dbReference type="SAM" id="Phobius"/>
    </source>
</evidence>
<evidence type="ECO:0000256" key="2">
    <source>
        <dbReference type="ARBA" id="ARBA00022448"/>
    </source>
</evidence>
<keyword evidence="2" id="KW-0813">Transport</keyword>
<evidence type="ECO:0000256" key="5">
    <source>
        <dbReference type="ARBA" id="ARBA00023136"/>
    </source>
</evidence>
<keyword evidence="3 6" id="KW-0812">Transmembrane</keyword>
<dbReference type="Pfam" id="PF13520">
    <property type="entry name" value="AA_permease_2"/>
    <property type="match status" value="1"/>
</dbReference>
<evidence type="ECO:0000313" key="7">
    <source>
        <dbReference type="EMBL" id="MDK7063392.1"/>
    </source>
</evidence>
<accession>A0AAW6Y0R0</accession>
<feature type="transmembrane region" description="Helical" evidence="6">
    <location>
        <begin position="148"/>
        <end position="170"/>
    </location>
</feature>
<evidence type="ECO:0000256" key="3">
    <source>
        <dbReference type="ARBA" id="ARBA00022692"/>
    </source>
</evidence>
<keyword evidence="4 6" id="KW-1133">Transmembrane helix</keyword>
<evidence type="ECO:0000256" key="1">
    <source>
        <dbReference type="ARBA" id="ARBA00004141"/>
    </source>
</evidence>
<reference evidence="7" key="1">
    <citation type="submission" date="2023-05" db="EMBL/GenBank/DDBJ databases">
        <title>Cataloging the Phylogenetic Diversity of Human Bladder Bacteria.</title>
        <authorList>
            <person name="Du J."/>
        </authorList>
    </citation>
    <scope>NUCLEOTIDE SEQUENCE</scope>
    <source>
        <strain evidence="7">UMB6789</strain>
    </source>
</reference>
<proteinExistence type="predicted"/>
<dbReference type="PIRSF" id="PIRSF006060">
    <property type="entry name" value="AA_transporter"/>
    <property type="match status" value="1"/>
</dbReference>
<dbReference type="PANTHER" id="PTHR43243">
    <property type="entry name" value="INNER MEMBRANE TRANSPORTER YGJI-RELATED"/>
    <property type="match status" value="1"/>
</dbReference>
<dbReference type="EMBL" id="JASOME010000002">
    <property type="protein sequence ID" value="MDK7063392.1"/>
    <property type="molecule type" value="Genomic_DNA"/>
</dbReference>
<dbReference type="InterPro" id="IPR002293">
    <property type="entry name" value="AA/rel_permease1"/>
</dbReference>
<protein>
    <submittedName>
        <fullName evidence="7">Amino acid permease</fullName>
    </submittedName>
</protein>
<feature type="transmembrane region" description="Helical" evidence="6">
    <location>
        <begin position="242"/>
        <end position="263"/>
    </location>
</feature>
<dbReference type="AlphaFoldDB" id="A0AAW6Y0R0"/>
<dbReference type="Proteomes" id="UP001237784">
    <property type="component" value="Unassembled WGS sequence"/>
</dbReference>
<organism evidence="7 8">
    <name type="scientific">Gardnerella vaginalis</name>
    <dbReference type="NCBI Taxonomy" id="2702"/>
    <lineage>
        <taxon>Bacteria</taxon>
        <taxon>Bacillati</taxon>
        <taxon>Actinomycetota</taxon>
        <taxon>Actinomycetes</taxon>
        <taxon>Bifidobacteriales</taxon>
        <taxon>Bifidobacteriaceae</taxon>
        <taxon>Gardnerella</taxon>
    </lineage>
</organism>
<name>A0AAW6Y0R0_GARVA</name>
<feature type="transmembrane region" description="Helical" evidence="6">
    <location>
        <begin position="437"/>
        <end position="457"/>
    </location>
</feature>
<feature type="transmembrane region" description="Helical" evidence="6">
    <location>
        <begin position="284"/>
        <end position="308"/>
    </location>
</feature>
<comment type="subcellular location">
    <subcellularLocation>
        <location evidence="1">Membrane</location>
        <topology evidence="1">Multi-pass membrane protein</topology>
    </subcellularLocation>
</comment>
<dbReference type="PANTHER" id="PTHR43243:SF4">
    <property type="entry name" value="CATIONIC AMINO ACID TRANSPORTER 4"/>
    <property type="match status" value="1"/>
</dbReference>
<feature type="transmembrane region" description="Helical" evidence="6">
    <location>
        <begin position="60"/>
        <end position="82"/>
    </location>
</feature>
<evidence type="ECO:0000313" key="8">
    <source>
        <dbReference type="Proteomes" id="UP001237784"/>
    </source>
</evidence>
<dbReference type="GO" id="GO:0016020">
    <property type="term" value="C:membrane"/>
    <property type="evidence" value="ECO:0007669"/>
    <property type="project" value="UniProtKB-SubCell"/>
</dbReference>
<feature type="transmembrane region" description="Helical" evidence="6">
    <location>
        <begin position="379"/>
        <end position="400"/>
    </location>
</feature>
<feature type="transmembrane region" description="Helical" evidence="6">
    <location>
        <begin position="463"/>
        <end position="483"/>
    </location>
</feature>
<feature type="transmembrane region" description="Helical" evidence="6">
    <location>
        <begin position="406"/>
        <end position="425"/>
    </location>
</feature>